<evidence type="ECO:0000313" key="4">
    <source>
        <dbReference type="WBParaSite" id="jg7334"/>
    </source>
</evidence>
<dbReference type="GO" id="GO:0016514">
    <property type="term" value="C:SWI/SNF complex"/>
    <property type="evidence" value="ECO:0007669"/>
    <property type="project" value="TreeGrafter"/>
</dbReference>
<evidence type="ECO:0000256" key="1">
    <source>
        <dbReference type="SAM" id="Coils"/>
    </source>
</evidence>
<feature type="compositionally biased region" description="Polar residues" evidence="2">
    <location>
        <begin position="1"/>
        <end position="14"/>
    </location>
</feature>
<dbReference type="PANTHER" id="PTHR46232">
    <property type="entry name" value="SMARCE1 REGULATOR OF CHROMATIN"/>
    <property type="match status" value="1"/>
</dbReference>
<dbReference type="PANTHER" id="PTHR46232:SF1">
    <property type="entry name" value="SWI_SNF-RELATED MATRIX-ASSOCIATED ACTIN-DEPENDENT REGULATOR OF CHROMATIN SUBFAMILY E MEMBER 1"/>
    <property type="match status" value="1"/>
</dbReference>
<keyword evidence="1" id="KW-0175">Coiled coil</keyword>
<protein>
    <submittedName>
        <fullName evidence="4">Uncharacterized protein</fullName>
    </submittedName>
</protein>
<dbReference type="GO" id="GO:0031492">
    <property type="term" value="F:nucleosomal DNA binding"/>
    <property type="evidence" value="ECO:0007669"/>
    <property type="project" value="TreeGrafter"/>
</dbReference>
<feature type="coiled-coil region" evidence="1">
    <location>
        <begin position="113"/>
        <end position="147"/>
    </location>
</feature>
<organism evidence="3 4">
    <name type="scientific">Ditylenchus dipsaci</name>
    <dbReference type="NCBI Taxonomy" id="166011"/>
    <lineage>
        <taxon>Eukaryota</taxon>
        <taxon>Metazoa</taxon>
        <taxon>Ecdysozoa</taxon>
        <taxon>Nematoda</taxon>
        <taxon>Chromadorea</taxon>
        <taxon>Rhabditida</taxon>
        <taxon>Tylenchina</taxon>
        <taxon>Tylenchomorpha</taxon>
        <taxon>Sphaerularioidea</taxon>
        <taxon>Anguinidae</taxon>
        <taxon>Anguininae</taxon>
        <taxon>Ditylenchus</taxon>
    </lineage>
</organism>
<sequence>MYRQSLQTSGRSGAQQQQHQQDMHNLRQPKPQIVLSLLICDSPKGGGDAASITGVIIQPVDEEDPFEMTGKRLSAIRFDRNNRLMSELFAPNYLPDTRSLVPQQRINQLRKQGESLAAHQNKLNDELKRLEENFNNRKRTMENSSEEFAVNLKKACEDKPQLGEDKYNELTRSREERTPVLYSLTCEKTPSPAQQPMDVGESASRPAEEPSSSAATSNDAMEDMETTTNGQKTGEKSKLTEQPTRMKMALINSFLPNIISHDSRQPKISSIPCFIIF</sequence>
<dbReference type="AlphaFoldDB" id="A0A915EM50"/>
<name>A0A915EM50_9BILA</name>
<evidence type="ECO:0000256" key="2">
    <source>
        <dbReference type="SAM" id="MobiDB-lite"/>
    </source>
</evidence>
<dbReference type="GO" id="GO:0016922">
    <property type="term" value="F:nuclear receptor binding"/>
    <property type="evidence" value="ECO:0007669"/>
    <property type="project" value="TreeGrafter"/>
</dbReference>
<feature type="region of interest" description="Disordered" evidence="2">
    <location>
        <begin position="186"/>
        <end position="243"/>
    </location>
</feature>
<dbReference type="WBParaSite" id="jg7334">
    <property type="protein sequence ID" value="jg7334"/>
    <property type="gene ID" value="jg7334"/>
</dbReference>
<accession>A0A915EM50</accession>
<feature type="region of interest" description="Disordered" evidence="2">
    <location>
        <begin position="1"/>
        <end position="24"/>
    </location>
</feature>
<proteinExistence type="predicted"/>
<dbReference type="Proteomes" id="UP000887574">
    <property type="component" value="Unplaced"/>
</dbReference>
<reference evidence="4" key="1">
    <citation type="submission" date="2022-11" db="UniProtKB">
        <authorList>
            <consortium name="WormBaseParasite"/>
        </authorList>
    </citation>
    <scope>IDENTIFICATION</scope>
</reference>
<feature type="compositionally biased region" description="Low complexity" evidence="2">
    <location>
        <begin position="201"/>
        <end position="217"/>
    </location>
</feature>
<evidence type="ECO:0000313" key="3">
    <source>
        <dbReference type="Proteomes" id="UP000887574"/>
    </source>
</evidence>
<dbReference type="GO" id="GO:0045892">
    <property type="term" value="P:negative regulation of DNA-templated transcription"/>
    <property type="evidence" value="ECO:0007669"/>
    <property type="project" value="TreeGrafter"/>
</dbReference>
<keyword evidence="3" id="KW-1185">Reference proteome</keyword>